<proteinExistence type="predicted"/>
<evidence type="ECO:0000313" key="1">
    <source>
        <dbReference type="EMBL" id="KMS96510.1"/>
    </source>
</evidence>
<dbReference type="EMBL" id="KQ090376">
    <property type="protein sequence ID" value="KMS96510.1"/>
    <property type="molecule type" value="Genomic_DNA"/>
</dbReference>
<accession>A0A0J8E0A2</accession>
<sequence length="33" mass="3729">MCTRVARISAAGVNPRIFFISDIFQEIPSDLNF</sequence>
<evidence type="ECO:0000313" key="2">
    <source>
        <dbReference type="Proteomes" id="UP000035740"/>
    </source>
</evidence>
<name>A0A0J8E0A2_BETVV</name>
<organism evidence="1 2">
    <name type="scientific">Beta vulgaris subsp. vulgaris</name>
    <name type="common">Beet</name>
    <dbReference type="NCBI Taxonomy" id="3555"/>
    <lineage>
        <taxon>Eukaryota</taxon>
        <taxon>Viridiplantae</taxon>
        <taxon>Streptophyta</taxon>
        <taxon>Embryophyta</taxon>
        <taxon>Tracheophyta</taxon>
        <taxon>Spermatophyta</taxon>
        <taxon>Magnoliopsida</taxon>
        <taxon>eudicotyledons</taxon>
        <taxon>Gunneridae</taxon>
        <taxon>Pentapetalae</taxon>
        <taxon>Caryophyllales</taxon>
        <taxon>Chenopodiaceae</taxon>
        <taxon>Betoideae</taxon>
        <taxon>Beta</taxon>
    </lineage>
</organism>
<dbReference type="Gramene" id="KMS96510">
    <property type="protein sequence ID" value="KMS96510"/>
    <property type="gene ID" value="BVRB_9g224510"/>
</dbReference>
<dbReference type="AlphaFoldDB" id="A0A0J8E0A2"/>
<dbReference type="Proteomes" id="UP000035740">
    <property type="component" value="Unassembled WGS sequence"/>
</dbReference>
<reference evidence="1 2" key="1">
    <citation type="journal article" date="2014" name="Nature">
        <title>The genome of the recently domesticated crop plant sugar beet (Beta vulgaris).</title>
        <authorList>
            <person name="Dohm J.C."/>
            <person name="Minoche A.E."/>
            <person name="Holtgrawe D."/>
            <person name="Capella-Gutierrez S."/>
            <person name="Zakrzewski F."/>
            <person name="Tafer H."/>
            <person name="Rupp O."/>
            <person name="Sorensen T.R."/>
            <person name="Stracke R."/>
            <person name="Reinhardt R."/>
            <person name="Goesmann A."/>
            <person name="Kraft T."/>
            <person name="Schulz B."/>
            <person name="Stadler P.F."/>
            <person name="Schmidt T."/>
            <person name="Gabaldon T."/>
            <person name="Lehrach H."/>
            <person name="Weisshaar B."/>
            <person name="Himmelbauer H."/>
        </authorList>
    </citation>
    <scope>NUCLEOTIDE SEQUENCE [LARGE SCALE GENOMIC DNA]</scope>
    <source>
        <tissue evidence="1">Taproot</tissue>
    </source>
</reference>
<protein>
    <submittedName>
        <fullName evidence="1">Uncharacterized protein</fullName>
    </submittedName>
</protein>
<keyword evidence="2" id="KW-1185">Reference proteome</keyword>
<gene>
    <name evidence="1" type="ORF">BVRB_9g224510</name>
</gene>